<comment type="caution">
    <text evidence="10">The sequence shown here is derived from an EMBL/GenBank/DDBJ whole genome shotgun (WGS) entry which is preliminary data.</text>
</comment>
<feature type="domain" description="Response regulatory" evidence="8">
    <location>
        <begin position="3"/>
        <end position="127"/>
    </location>
</feature>
<dbReference type="PANTHER" id="PTHR37299:SF3">
    <property type="entry name" value="STAGE 0 SPORULATION PROTEIN A HOMOLOG"/>
    <property type="match status" value="1"/>
</dbReference>
<comment type="function">
    <text evidence="6">Required for high-level post-exponential phase expression of a series of secreted proteins.</text>
</comment>
<comment type="function">
    <text evidence="5">May play the central regulatory role in sporulation. It may be an element of the effector pathway responsible for the activation of sporulation genes in response to nutritional stress. Spo0A may act in concert with spo0H (a sigma factor) to control the expression of some genes that are critical to the sporulation process.</text>
</comment>
<dbReference type="RefSeq" id="WP_159755844.1">
    <property type="nucleotide sequence ID" value="NZ_CASSPE010000076.1"/>
</dbReference>
<keyword evidence="4" id="KW-0010">Activator</keyword>
<dbReference type="Gene3D" id="2.40.50.1020">
    <property type="entry name" value="LytTr DNA-binding domain"/>
    <property type="match status" value="1"/>
</dbReference>
<evidence type="ECO:0000256" key="7">
    <source>
        <dbReference type="PROSITE-ProRule" id="PRU00169"/>
    </source>
</evidence>
<dbReference type="GO" id="GO:0000156">
    <property type="term" value="F:phosphorelay response regulator activity"/>
    <property type="evidence" value="ECO:0007669"/>
    <property type="project" value="InterPro"/>
</dbReference>
<reference evidence="10 11" key="1">
    <citation type="submission" date="2019-12" db="EMBL/GenBank/DDBJ databases">
        <title>Sporaefaciens musculi gen. nov., sp. nov., a novel bacterium isolated from the caecum of an obese mouse.</title>
        <authorList>
            <person name="Rasmussen T.S."/>
            <person name="Streidl T."/>
            <person name="Hitch T.C.A."/>
            <person name="Wortmann E."/>
            <person name="Deptula P."/>
            <person name="Hansen M."/>
            <person name="Nielsen D.S."/>
            <person name="Clavel T."/>
            <person name="Vogensen F.K."/>
        </authorList>
    </citation>
    <scope>NUCLEOTIDE SEQUENCE [LARGE SCALE GENOMIC DNA]</scope>
    <source>
        <strain evidence="10 11">WCA-9-b2</strain>
    </source>
</reference>
<dbReference type="InterPro" id="IPR046947">
    <property type="entry name" value="LytR-like"/>
</dbReference>
<dbReference type="Pfam" id="PF04397">
    <property type="entry name" value="LytTR"/>
    <property type="match status" value="1"/>
</dbReference>
<keyword evidence="11" id="KW-1185">Reference proteome</keyword>
<dbReference type="EMBL" id="WUQX01000001">
    <property type="protein sequence ID" value="MXP78761.1"/>
    <property type="molecule type" value="Genomic_DNA"/>
</dbReference>
<name>A0A7X3SLW0_9FIRM</name>
<accession>A0A7X3SLW0</accession>
<dbReference type="PROSITE" id="PS50930">
    <property type="entry name" value="HTH_LYTTR"/>
    <property type="match status" value="1"/>
</dbReference>
<dbReference type="InterPro" id="IPR001789">
    <property type="entry name" value="Sig_transdc_resp-reg_receiver"/>
</dbReference>
<dbReference type="InterPro" id="IPR007492">
    <property type="entry name" value="LytTR_DNA-bd_dom"/>
</dbReference>
<feature type="modified residue" description="4-aspartylphosphate" evidence="7">
    <location>
        <position position="60"/>
    </location>
</feature>
<dbReference type="AlphaFoldDB" id="A0A7X3SLW0"/>
<sequence>MLPIYICEDDEKIRAAQREYLEKLILIEGYDMEIVLCSGHPQEVLQAVKESARRGIYFLDIELKGEPMDGFGLGQEIRKLDSRGFLVYVTAFQDLAFETFRYHLEALDYIVKGNPDKLKAGIRHCLQVITERMRKEKGDEREFFSVKVMDVVKHIPVDEIVFFETAGRTHRIELHAQSDRIDFIGSMQELEEKLGERFLRVHRAYLVNTDQIAELDLKNREILMKNGEKCMFSRGMKGVLLDKM</sequence>
<organism evidence="10 11">
    <name type="scientific">Sporofaciens musculi</name>
    <dbReference type="NCBI Taxonomy" id="2681861"/>
    <lineage>
        <taxon>Bacteria</taxon>
        <taxon>Bacillati</taxon>
        <taxon>Bacillota</taxon>
        <taxon>Clostridia</taxon>
        <taxon>Lachnospirales</taxon>
        <taxon>Lachnospiraceae</taxon>
        <taxon>Sporofaciens</taxon>
    </lineage>
</organism>
<evidence type="ECO:0000313" key="10">
    <source>
        <dbReference type="EMBL" id="MXP78761.1"/>
    </source>
</evidence>
<dbReference type="Pfam" id="PF00072">
    <property type="entry name" value="Response_reg"/>
    <property type="match status" value="1"/>
</dbReference>
<evidence type="ECO:0000256" key="4">
    <source>
        <dbReference type="ARBA" id="ARBA00023159"/>
    </source>
</evidence>
<evidence type="ECO:0000313" key="11">
    <source>
        <dbReference type="Proteomes" id="UP000460412"/>
    </source>
</evidence>
<evidence type="ECO:0000256" key="2">
    <source>
        <dbReference type="ARBA" id="ARBA00022490"/>
    </source>
</evidence>
<evidence type="ECO:0000256" key="5">
    <source>
        <dbReference type="ARBA" id="ARBA00024867"/>
    </source>
</evidence>
<keyword evidence="3" id="KW-0902">Two-component regulatory system</keyword>
<evidence type="ECO:0000259" key="9">
    <source>
        <dbReference type="PROSITE" id="PS50930"/>
    </source>
</evidence>
<dbReference type="PANTHER" id="PTHR37299">
    <property type="entry name" value="TRANSCRIPTIONAL REGULATOR-RELATED"/>
    <property type="match status" value="1"/>
</dbReference>
<evidence type="ECO:0000256" key="3">
    <source>
        <dbReference type="ARBA" id="ARBA00023012"/>
    </source>
</evidence>
<dbReference type="PROSITE" id="PS50110">
    <property type="entry name" value="RESPONSE_REGULATORY"/>
    <property type="match status" value="1"/>
</dbReference>
<evidence type="ECO:0000256" key="6">
    <source>
        <dbReference type="ARBA" id="ARBA00037164"/>
    </source>
</evidence>
<keyword evidence="7" id="KW-0597">Phosphoprotein</keyword>
<dbReference type="SMART" id="SM00850">
    <property type="entry name" value="LytTR"/>
    <property type="match status" value="1"/>
</dbReference>
<feature type="domain" description="HTH LytTR-type" evidence="9">
    <location>
        <begin position="144"/>
        <end position="244"/>
    </location>
</feature>
<evidence type="ECO:0000259" key="8">
    <source>
        <dbReference type="PROSITE" id="PS50110"/>
    </source>
</evidence>
<dbReference type="SMART" id="SM00448">
    <property type="entry name" value="REC"/>
    <property type="match status" value="1"/>
</dbReference>
<evidence type="ECO:0000256" key="1">
    <source>
        <dbReference type="ARBA" id="ARBA00018672"/>
    </source>
</evidence>
<proteinExistence type="predicted"/>
<dbReference type="Proteomes" id="UP000460412">
    <property type="component" value="Unassembled WGS sequence"/>
</dbReference>
<protein>
    <recommendedName>
        <fullName evidence="1">Stage 0 sporulation protein A homolog</fullName>
    </recommendedName>
</protein>
<gene>
    <name evidence="10" type="ORF">GN277_26505</name>
</gene>
<keyword evidence="2" id="KW-0963">Cytoplasm</keyword>
<dbReference type="InterPro" id="IPR011006">
    <property type="entry name" value="CheY-like_superfamily"/>
</dbReference>
<dbReference type="SUPFAM" id="SSF52172">
    <property type="entry name" value="CheY-like"/>
    <property type="match status" value="1"/>
</dbReference>
<dbReference type="Gene3D" id="3.40.50.2300">
    <property type="match status" value="1"/>
</dbReference>
<dbReference type="GO" id="GO:0003677">
    <property type="term" value="F:DNA binding"/>
    <property type="evidence" value="ECO:0007669"/>
    <property type="project" value="InterPro"/>
</dbReference>